<dbReference type="InterPro" id="IPR027461">
    <property type="entry name" value="Carboxypeptidase_A_C_sf"/>
</dbReference>
<dbReference type="Proteomes" id="UP000662888">
    <property type="component" value="Chromosome"/>
</dbReference>
<dbReference type="CDD" id="cd07025">
    <property type="entry name" value="Peptidase_S66"/>
    <property type="match status" value="1"/>
</dbReference>
<protein>
    <submittedName>
        <fullName evidence="9">LD-carboxypeptidase</fullName>
    </submittedName>
</protein>
<keyword evidence="6" id="KW-0732">Signal</keyword>
<sequence>MSSSDKISRRAFATLAAAVMLPAGAHHAPRPMPRTLIKPPRLRAGDVVGLIAPGGRTSDEGIAYAVARIEALGFQARLGANLRAVHGGYAGAVQQRVDDLHSMFADPEVRAIWCIRGGSGCISLLAHLDYALIRANPTILLGYSDISALQLAILKQARLVTFHGPVASSGVSDYSTEHMLAVLMHPQESYTIPMALENSRRALLEPHFALRTVTSGQATGPLIGGNLSLVSALAGTPYAADFRKAILFLEEVNEAPYRIDRALTQLDLAVGLGNAAALMIGICEHCVPDDEEPSLTLDETLDLHLKPLVVPAVSGYSFGHIRHQFTLPLGVMARLDTARQTLTLLESAVS</sequence>
<dbReference type="PANTHER" id="PTHR30237:SF2">
    <property type="entry name" value="MUREIN TETRAPEPTIDE CARBOXYPEPTIDASE"/>
    <property type="match status" value="1"/>
</dbReference>
<dbReference type="SUPFAM" id="SSF52317">
    <property type="entry name" value="Class I glutamine amidotransferase-like"/>
    <property type="match status" value="1"/>
</dbReference>
<evidence type="ECO:0000256" key="5">
    <source>
        <dbReference type="ARBA" id="ARBA00022825"/>
    </source>
</evidence>
<comment type="similarity">
    <text evidence="1">Belongs to the peptidase S66 family.</text>
</comment>
<reference evidence="9 10" key="1">
    <citation type="submission" date="2020-11" db="EMBL/GenBank/DDBJ databases">
        <authorList>
            <person name="Sun Q."/>
        </authorList>
    </citation>
    <scope>NUCLEOTIDE SEQUENCE [LARGE SCALE GENOMIC DNA]</scope>
    <source>
        <strain evidence="9 10">P8398</strain>
    </source>
</reference>
<accession>A0AA48WF96</accession>
<keyword evidence="4" id="KW-0378">Hydrolase</keyword>
<dbReference type="Gene3D" id="3.40.50.10740">
    <property type="entry name" value="Class I glutamine amidotransferase-like"/>
    <property type="match status" value="1"/>
</dbReference>
<evidence type="ECO:0000256" key="6">
    <source>
        <dbReference type="SAM" id="SignalP"/>
    </source>
</evidence>
<feature type="chain" id="PRO_5046022842" evidence="6">
    <location>
        <begin position="29"/>
        <end position="350"/>
    </location>
</feature>
<dbReference type="RefSeq" id="WP_206090904.1">
    <property type="nucleotide sequence ID" value="NZ_CP065053.1"/>
</dbReference>
<keyword evidence="2" id="KW-0121">Carboxypeptidase</keyword>
<dbReference type="SUPFAM" id="SSF141986">
    <property type="entry name" value="LD-carboxypeptidase A C-terminal domain-like"/>
    <property type="match status" value="1"/>
</dbReference>
<evidence type="ECO:0000313" key="10">
    <source>
        <dbReference type="Proteomes" id="UP000662888"/>
    </source>
</evidence>
<keyword evidence="5" id="KW-0720">Serine protease</keyword>
<dbReference type="InterPro" id="IPR027478">
    <property type="entry name" value="LdcA_N"/>
</dbReference>
<name>A0AA48WF96_9BURK</name>
<evidence type="ECO:0000259" key="7">
    <source>
        <dbReference type="Pfam" id="PF02016"/>
    </source>
</evidence>
<dbReference type="Pfam" id="PF17676">
    <property type="entry name" value="Peptidase_S66C"/>
    <property type="match status" value="1"/>
</dbReference>
<proteinExistence type="inferred from homology"/>
<dbReference type="Gene3D" id="3.50.30.60">
    <property type="entry name" value="LD-carboxypeptidase A C-terminal domain-like"/>
    <property type="match status" value="1"/>
</dbReference>
<feature type="domain" description="LD-carboxypeptidase C-terminal" evidence="8">
    <location>
        <begin position="219"/>
        <end position="335"/>
    </location>
</feature>
<dbReference type="InterPro" id="IPR040449">
    <property type="entry name" value="Peptidase_S66_N"/>
</dbReference>
<dbReference type="EMBL" id="CP065053">
    <property type="protein sequence ID" value="QPI51297.1"/>
    <property type="molecule type" value="Genomic_DNA"/>
</dbReference>
<keyword evidence="3" id="KW-0645">Protease</keyword>
<evidence type="ECO:0000256" key="4">
    <source>
        <dbReference type="ARBA" id="ARBA00022801"/>
    </source>
</evidence>
<feature type="domain" description="LD-carboxypeptidase N-terminal" evidence="7">
    <location>
        <begin position="48"/>
        <end position="164"/>
    </location>
</feature>
<dbReference type="PANTHER" id="PTHR30237">
    <property type="entry name" value="MURAMOYLTETRAPEPTIDE CARBOXYPEPTIDASE"/>
    <property type="match status" value="1"/>
</dbReference>
<dbReference type="PIRSF" id="PIRSF028757">
    <property type="entry name" value="LD-carboxypeptidase"/>
    <property type="match status" value="1"/>
</dbReference>
<dbReference type="InterPro" id="IPR040921">
    <property type="entry name" value="Peptidase_S66C"/>
</dbReference>
<gene>
    <name evidence="9" type="ORF">IV454_07175</name>
</gene>
<evidence type="ECO:0000256" key="2">
    <source>
        <dbReference type="ARBA" id="ARBA00022645"/>
    </source>
</evidence>
<dbReference type="InterPro" id="IPR029062">
    <property type="entry name" value="Class_I_gatase-like"/>
</dbReference>
<evidence type="ECO:0000313" key="9">
    <source>
        <dbReference type="EMBL" id="QPI51297.1"/>
    </source>
</evidence>
<keyword evidence="10" id="KW-1185">Reference proteome</keyword>
<evidence type="ECO:0000256" key="1">
    <source>
        <dbReference type="ARBA" id="ARBA00010233"/>
    </source>
</evidence>
<feature type="signal peptide" evidence="6">
    <location>
        <begin position="1"/>
        <end position="28"/>
    </location>
</feature>
<organism evidence="9 10">
    <name type="scientific">Massilia antarctica</name>
    <dbReference type="NCBI Taxonomy" id="2765360"/>
    <lineage>
        <taxon>Bacteria</taxon>
        <taxon>Pseudomonadati</taxon>
        <taxon>Pseudomonadota</taxon>
        <taxon>Betaproteobacteria</taxon>
        <taxon>Burkholderiales</taxon>
        <taxon>Oxalobacteraceae</taxon>
        <taxon>Telluria group</taxon>
        <taxon>Massilia</taxon>
    </lineage>
</organism>
<evidence type="ECO:0000259" key="8">
    <source>
        <dbReference type="Pfam" id="PF17676"/>
    </source>
</evidence>
<evidence type="ECO:0000256" key="3">
    <source>
        <dbReference type="ARBA" id="ARBA00022670"/>
    </source>
</evidence>
<dbReference type="InterPro" id="IPR003507">
    <property type="entry name" value="S66_fam"/>
</dbReference>
<dbReference type="Pfam" id="PF02016">
    <property type="entry name" value="Peptidase_S66"/>
    <property type="match status" value="1"/>
</dbReference>